<sequence>MQVQPIVAIRPPKIRQRPAADVPPAGDSETRSQPEFVPTSMETTPAVVATPVETKPHAYSERTAHLLITHQVYAQTALDRSSQMESYASANRSVHSVPSISFSV</sequence>
<dbReference type="AlphaFoldDB" id="A0A0M7A336"/>
<dbReference type="EMBL" id="CXWD01000007">
    <property type="protein sequence ID" value="CTQ69289.1"/>
    <property type="molecule type" value="Genomic_DNA"/>
</dbReference>
<evidence type="ECO:0000313" key="3">
    <source>
        <dbReference type="Proteomes" id="UP000053235"/>
    </source>
</evidence>
<name>A0A0M7A336_9HYPH</name>
<feature type="region of interest" description="Disordered" evidence="1">
    <location>
        <begin position="1"/>
        <end position="45"/>
    </location>
</feature>
<dbReference type="Proteomes" id="UP000053235">
    <property type="component" value="Unassembled WGS sequence"/>
</dbReference>
<accession>A0A0M7A336</accession>
<evidence type="ECO:0000313" key="2">
    <source>
        <dbReference type="EMBL" id="CTQ69289.1"/>
    </source>
</evidence>
<keyword evidence="3" id="KW-1185">Reference proteome</keyword>
<organism evidence="2 3">
    <name type="scientific">Roseibium alexandrii</name>
    <dbReference type="NCBI Taxonomy" id="388408"/>
    <lineage>
        <taxon>Bacteria</taxon>
        <taxon>Pseudomonadati</taxon>
        <taxon>Pseudomonadota</taxon>
        <taxon>Alphaproteobacteria</taxon>
        <taxon>Hyphomicrobiales</taxon>
        <taxon>Stappiaceae</taxon>
        <taxon>Roseibium</taxon>
    </lineage>
</organism>
<gene>
    <name evidence="2" type="ORF">LAX5112_02058</name>
</gene>
<dbReference type="OrthoDB" id="7679452at2"/>
<dbReference type="RefSeq" id="WP_055671737.1">
    <property type="nucleotide sequence ID" value="NZ_CXWD01000007.1"/>
</dbReference>
<evidence type="ECO:0000256" key="1">
    <source>
        <dbReference type="SAM" id="MobiDB-lite"/>
    </source>
</evidence>
<proteinExistence type="predicted"/>
<protein>
    <submittedName>
        <fullName evidence="2">Uncharacterized protein</fullName>
    </submittedName>
</protein>
<reference evidence="3" key="1">
    <citation type="submission" date="2015-07" db="EMBL/GenBank/DDBJ databases">
        <authorList>
            <person name="Rodrigo-Torres Lidia"/>
            <person name="Arahal R.David."/>
        </authorList>
    </citation>
    <scope>NUCLEOTIDE SEQUENCE [LARGE SCALE GENOMIC DNA]</scope>
    <source>
        <strain evidence="3">CECT 5112</strain>
    </source>
</reference>